<dbReference type="PANTHER" id="PTHR39335">
    <property type="entry name" value="BLL4220 PROTEIN"/>
    <property type="match status" value="1"/>
</dbReference>
<keyword evidence="2" id="KW-1185">Reference proteome</keyword>
<dbReference type="AlphaFoldDB" id="A0A318KAE3"/>
<dbReference type="Pfam" id="PF03640">
    <property type="entry name" value="Lipoprotein_15"/>
    <property type="match status" value="2"/>
</dbReference>
<comment type="caution">
    <text evidence="1">The sequence shown here is derived from an EMBL/GenBank/DDBJ whole genome shotgun (WGS) entry which is preliminary data.</text>
</comment>
<dbReference type="PANTHER" id="PTHR39335:SF1">
    <property type="entry name" value="BLL4220 PROTEIN"/>
    <property type="match status" value="1"/>
</dbReference>
<reference evidence="1 2" key="1">
    <citation type="submission" date="2018-05" db="EMBL/GenBank/DDBJ databases">
        <title>Genomic Encyclopedia of Type Strains, Phase IV (KMG-IV): sequencing the most valuable type-strain genomes for metagenomic binning, comparative biology and taxonomic classification.</title>
        <authorList>
            <person name="Goeker M."/>
        </authorList>
    </citation>
    <scope>NUCLEOTIDE SEQUENCE [LARGE SCALE GENOMIC DNA]</scope>
    <source>
        <strain evidence="1 2">DSM 44704</strain>
    </source>
</reference>
<dbReference type="Proteomes" id="UP000247569">
    <property type="component" value="Unassembled WGS sequence"/>
</dbReference>
<sequence>MYRGTAPTGANDVQLGIADNIAVGQYVTAADHALYRFDADTAEPSASHCAADCATKWPPLIVRRDQAVYTAEIDPSLGGFVERADGACQVTIAGWPVYHLATDRRAGDLLGQGVGGVWHAVTPTGGEAGVN</sequence>
<evidence type="ECO:0000313" key="2">
    <source>
        <dbReference type="Proteomes" id="UP000247569"/>
    </source>
</evidence>
<evidence type="ECO:0000313" key="1">
    <source>
        <dbReference type="EMBL" id="PXX68692.1"/>
    </source>
</evidence>
<dbReference type="InterPro" id="IPR005297">
    <property type="entry name" value="Lipoprotein_repeat"/>
</dbReference>
<protein>
    <submittedName>
        <fullName evidence="1">Secreted repeat protein with Y-X4-D motif</fullName>
    </submittedName>
</protein>
<gene>
    <name evidence="1" type="ORF">DFR70_102376</name>
</gene>
<accession>A0A318KAE3</accession>
<name>A0A318KAE3_9NOCA</name>
<proteinExistence type="predicted"/>
<dbReference type="GO" id="GO:0043448">
    <property type="term" value="P:alkane catabolic process"/>
    <property type="evidence" value="ECO:0007669"/>
    <property type="project" value="TreeGrafter"/>
</dbReference>
<dbReference type="EMBL" id="QJKF01000002">
    <property type="protein sequence ID" value="PXX68692.1"/>
    <property type="molecule type" value="Genomic_DNA"/>
</dbReference>
<organism evidence="1 2">
    <name type="scientific">Nocardia tenerifensis</name>
    <dbReference type="NCBI Taxonomy" id="228006"/>
    <lineage>
        <taxon>Bacteria</taxon>
        <taxon>Bacillati</taxon>
        <taxon>Actinomycetota</taxon>
        <taxon>Actinomycetes</taxon>
        <taxon>Mycobacteriales</taxon>
        <taxon>Nocardiaceae</taxon>
        <taxon>Nocardia</taxon>
    </lineage>
</organism>